<gene>
    <name evidence="2" type="ORF">SAMN05445060_0065</name>
</gene>
<name>A0A1N7CDX7_9NOCA</name>
<dbReference type="PROSITE" id="PS51729">
    <property type="entry name" value="GNAT_YJDJ"/>
    <property type="match status" value="1"/>
</dbReference>
<evidence type="ECO:0000313" key="3">
    <source>
        <dbReference type="Proteomes" id="UP000186218"/>
    </source>
</evidence>
<dbReference type="InterPro" id="IPR031165">
    <property type="entry name" value="GNAT_YJDJ"/>
</dbReference>
<dbReference type="Proteomes" id="UP000186218">
    <property type="component" value="Unassembled WGS sequence"/>
</dbReference>
<dbReference type="Gene3D" id="3.40.630.30">
    <property type="match status" value="1"/>
</dbReference>
<dbReference type="AlphaFoldDB" id="A0A1N7CDX7"/>
<dbReference type="InterPro" id="IPR045057">
    <property type="entry name" value="Gcn5-rel_NAT"/>
</dbReference>
<dbReference type="InterPro" id="IPR016181">
    <property type="entry name" value="Acyl_CoA_acyltransferase"/>
</dbReference>
<evidence type="ECO:0000259" key="1">
    <source>
        <dbReference type="PROSITE" id="PS51729"/>
    </source>
</evidence>
<evidence type="ECO:0000313" key="2">
    <source>
        <dbReference type="EMBL" id="SIR61789.1"/>
    </source>
</evidence>
<dbReference type="PANTHER" id="PTHR31435">
    <property type="entry name" value="PROTEIN NATD1"/>
    <property type="match status" value="1"/>
</dbReference>
<feature type="domain" description="N-acetyltransferase" evidence="1">
    <location>
        <begin position="9"/>
        <end position="103"/>
    </location>
</feature>
<dbReference type="STRING" id="1344003.SAMN05445060_0065"/>
<dbReference type="PANTHER" id="PTHR31435:SF10">
    <property type="entry name" value="BSR4717 PROTEIN"/>
    <property type="match status" value="1"/>
</dbReference>
<keyword evidence="3" id="KW-1185">Reference proteome</keyword>
<dbReference type="RefSeq" id="WP_076476230.1">
    <property type="nucleotide sequence ID" value="NZ_FTNT01000001.1"/>
</dbReference>
<dbReference type="EMBL" id="FTNT01000001">
    <property type="protein sequence ID" value="SIR61789.1"/>
    <property type="molecule type" value="Genomic_DNA"/>
</dbReference>
<dbReference type="SUPFAM" id="SSF55729">
    <property type="entry name" value="Acyl-CoA N-acyltransferases (Nat)"/>
    <property type="match status" value="1"/>
</dbReference>
<dbReference type="Pfam" id="PF14542">
    <property type="entry name" value="Acetyltransf_CG"/>
    <property type="match status" value="1"/>
</dbReference>
<organism evidence="2 3">
    <name type="scientific">Williamsia sterculiae</name>
    <dbReference type="NCBI Taxonomy" id="1344003"/>
    <lineage>
        <taxon>Bacteria</taxon>
        <taxon>Bacillati</taxon>
        <taxon>Actinomycetota</taxon>
        <taxon>Actinomycetes</taxon>
        <taxon>Mycobacteriales</taxon>
        <taxon>Nocardiaceae</taxon>
        <taxon>Williamsia</taxon>
    </lineage>
</organism>
<sequence length="120" mass="13619">MNDETVDVRDRPEEQRYVLTTIESRAAVIGEEIYTDLTPAAGRAQRVLIHTGVDDAYGGRGLASVLVQRVLDDVIDQGRDIVPICPYVVRWLSRHPEYADHVIEPTEEHRRAAKARRQQS</sequence>
<protein>
    <recommendedName>
        <fullName evidence="1">N-acetyltransferase domain-containing protein</fullName>
    </recommendedName>
</protein>
<reference evidence="2 3" key="1">
    <citation type="submission" date="2017-01" db="EMBL/GenBank/DDBJ databases">
        <authorList>
            <person name="Mah S.A."/>
            <person name="Swanson W.J."/>
            <person name="Moy G.W."/>
            <person name="Vacquier V.D."/>
        </authorList>
    </citation>
    <scope>NUCLEOTIDE SEQUENCE [LARGE SCALE GENOMIC DNA]</scope>
    <source>
        <strain evidence="2 3">CPCC 203464</strain>
    </source>
</reference>
<accession>A0A1N7CDX7</accession>
<proteinExistence type="predicted"/>